<comment type="similarity">
    <text evidence="2">Belongs to the diacylglycerol/lipid kinase family.</text>
</comment>
<evidence type="ECO:0000313" key="11">
    <source>
        <dbReference type="Proteomes" id="UP000824063"/>
    </source>
</evidence>
<protein>
    <submittedName>
        <fullName evidence="10">YegS/Rv2252/BmrU family lipid kinase</fullName>
    </submittedName>
</protein>
<dbReference type="Pfam" id="PF00781">
    <property type="entry name" value="DAGK_cat"/>
    <property type="match status" value="1"/>
</dbReference>
<sequence length="317" mass="36287">MKFHYHLIVNPASGGGKGKKHSDTIIELLKKYQFHYTAYFTEFPEHEIAFIDELNQSTLRAWREEERDEAVTFPLVIVVGGDGTLHQVVERLNYLKSQAPVSYIPAGSGNDFARGFGISLDPVQAFWQIIKAQRPQKINIFSYHEQITGKKGVVINSLGIGIDGVIVYQTTKTEKKQFLSSFVYIFPIFKSLFKQKGFPVLIEANGQELNFKKIFLCTMTNHPYLGGGIPLAPMADSQSPEFECVVVEKHSFFIIFKLIFLLLLKKQEKSKDYIHFSTNKLRIVSTTQQFCQVDGEVIERNAFDFMLQPKIQNVWFL</sequence>
<organism evidence="10 11">
    <name type="scientific">Candidatus Enterococcus avicola</name>
    <dbReference type="NCBI Taxonomy" id="2838561"/>
    <lineage>
        <taxon>Bacteria</taxon>
        <taxon>Bacillati</taxon>
        <taxon>Bacillota</taxon>
        <taxon>Bacilli</taxon>
        <taxon>Lactobacillales</taxon>
        <taxon>Enterococcaceae</taxon>
        <taxon>Enterococcus</taxon>
    </lineage>
</organism>
<dbReference type="PANTHER" id="PTHR12358:SF54">
    <property type="entry name" value="SPHINGOSINE KINASE RELATED PROTEIN"/>
    <property type="match status" value="1"/>
</dbReference>
<dbReference type="Gene3D" id="2.60.200.40">
    <property type="match status" value="1"/>
</dbReference>
<dbReference type="GO" id="GO:0008654">
    <property type="term" value="P:phospholipid biosynthetic process"/>
    <property type="evidence" value="ECO:0007669"/>
    <property type="project" value="InterPro"/>
</dbReference>
<evidence type="ECO:0000313" key="10">
    <source>
        <dbReference type="EMBL" id="HIZ53118.1"/>
    </source>
</evidence>
<keyword evidence="6" id="KW-0067">ATP-binding</keyword>
<feature type="domain" description="DAGKc" evidence="9">
    <location>
        <begin position="1"/>
        <end position="146"/>
    </location>
</feature>
<dbReference type="PROSITE" id="PS50146">
    <property type="entry name" value="DAGK"/>
    <property type="match status" value="1"/>
</dbReference>
<dbReference type="AlphaFoldDB" id="A0A9D2F6W1"/>
<comment type="cofactor">
    <cofactor evidence="1">
        <name>Mg(2+)</name>
        <dbReference type="ChEBI" id="CHEBI:18420"/>
    </cofactor>
</comment>
<proteinExistence type="inferred from homology"/>
<evidence type="ECO:0000256" key="4">
    <source>
        <dbReference type="ARBA" id="ARBA00022741"/>
    </source>
</evidence>
<keyword evidence="3" id="KW-0808">Transferase</keyword>
<reference evidence="10" key="2">
    <citation type="submission" date="2021-04" db="EMBL/GenBank/DDBJ databases">
        <authorList>
            <person name="Gilroy R."/>
        </authorList>
    </citation>
    <scope>NUCLEOTIDE SEQUENCE</scope>
    <source>
        <strain evidence="10">CHK172-16539</strain>
    </source>
</reference>
<evidence type="ECO:0000256" key="2">
    <source>
        <dbReference type="ARBA" id="ARBA00005983"/>
    </source>
</evidence>
<keyword evidence="7" id="KW-0594">Phospholipid biosynthesis</keyword>
<dbReference type="InterPro" id="IPR005218">
    <property type="entry name" value="Diacylglycerol/lipid_kinase"/>
</dbReference>
<dbReference type="NCBIfam" id="TIGR00147">
    <property type="entry name" value="YegS/Rv2252/BmrU family lipid kinase"/>
    <property type="match status" value="1"/>
</dbReference>
<name>A0A9D2F6W1_9ENTE</name>
<dbReference type="InterPro" id="IPR045540">
    <property type="entry name" value="YegS/DAGK_C"/>
</dbReference>
<keyword evidence="8" id="KW-1208">Phospholipid metabolism</keyword>
<accession>A0A9D2F6W1</accession>
<evidence type="ECO:0000256" key="7">
    <source>
        <dbReference type="ARBA" id="ARBA00023209"/>
    </source>
</evidence>
<comment type="caution">
    <text evidence="10">The sequence shown here is derived from an EMBL/GenBank/DDBJ whole genome shotgun (WGS) entry which is preliminary data.</text>
</comment>
<evidence type="ECO:0000256" key="1">
    <source>
        <dbReference type="ARBA" id="ARBA00001946"/>
    </source>
</evidence>
<dbReference type="InterPro" id="IPR001206">
    <property type="entry name" value="Diacylglycerol_kinase_cat_dom"/>
</dbReference>
<keyword evidence="4" id="KW-0547">Nucleotide-binding</keyword>
<dbReference type="InterPro" id="IPR016064">
    <property type="entry name" value="NAD/diacylglycerol_kinase_sf"/>
</dbReference>
<dbReference type="SMART" id="SM00046">
    <property type="entry name" value="DAGKc"/>
    <property type="match status" value="1"/>
</dbReference>
<dbReference type="Gene3D" id="3.40.50.10330">
    <property type="entry name" value="Probable inorganic polyphosphate/atp-NAD kinase, domain 1"/>
    <property type="match status" value="1"/>
</dbReference>
<dbReference type="Pfam" id="PF19279">
    <property type="entry name" value="YegS_C"/>
    <property type="match status" value="1"/>
</dbReference>
<gene>
    <name evidence="10" type="ORF">IAA20_04145</name>
</gene>
<evidence type="ECO:0000256" key="6">
    <source>
        <dbReference type="ARBA" id="ARBA00022840"/>
    </source>
</evidence>
<dbReference type="SUPFAM" id="SSF111331">
    <property type="entry name" value="NAD kinase/diacylglycerol kinase-like"/>
    <property type="match status" value="1"/>
</dbReference>
<dbReference type="InterPro" id="IPR050187">
    <property type="entry name" value="Lipid_Phosphate_FormReg"/>
</dbReference>
<dbReference type="PANTHER" id="PTHR12358">
    <property type="entry name" value="SPHINGOSINE KINASE"/>
    <property type="match status" value="1"/>
</dbReference>
<keyword evidence="7" id="KW-0444">Lipid biosynthesis</keyword>
<dbReference type="GO" id="GO:0005524">
    <property type="term" value="F:ATP binding"/>
    <property type="evidence" value="ECO:0007669"/>
    <property type="project" value="UniProtKB-KW"/>
</dbReference>
<evidence type="ECO:0000256" key="5">
    <source>
        <dbReference type="ARBA" id="ARBA00022777"/>
    </source>
</evidence>
<dbReference type="Proteomes" id="UP000824063">
    <property type="component" value="Unassembled WGS sequence"/>
</dbReference>
<dbReference type="GO" id="GO:0016301">
    <property type="term" value="F:kinase activity"/>
    <property type="evidence" value="ECO:0007669"/>
    <property type="project" value="UniProtKB-KW"/>
</dbReference>
<keyword evidence="5 10" id="KW-0418">Kinase</keyword>
<dbReference type="InterPro" id="IPR017438">
    <property type="entry name" value="ATP-NAD_kinase_N"/>
</dbReference>
<evidence type="ECO:0000256" key="3">
    <source>
        <dbReference type="ARBA" id="ARBA00022679"/>
    </source>
</evidence>
<dbReference type="EMBL" id="DXBN01000100">
    <property type="protein sequence ID" value="HIZ53118.1"/>
    <property type="molecule type" value="Genomic_DNA"/>
</dbReference>
<evidence type="ECO:0000256" key="8">
    <source>
        <dbReference type="ARBA" id="ARBA00023264"/>
    </source>
</evidence>
<keyword evidence="7" id="KW-0443">Lipid metabolism</keyword>
<evidence type="ECO:0000259" key="9">
    <source>
        <dbReference type="PROSITE" id="PS50146"/>
    </source>
</evidence>
<reference evidence="10" key="1">
    <citation type="journal article" date="2021" name="PeerJ">
        <title>Extensive microbial diversity within the chicken gut microbiome revealed by metagenomics and culture.</title>
        <authorList>
            <person name="Gilroy R."/>
            <person name="Ravi A."/>
            <person name="Getino M."/>
            <person name="Pursley I."/>
            <person name="Horton D.L."/>
            <person name="Alikhan N.F."/>
            <person name="Baker D."/>
            <person name="Gharbi K."/>
            <person name="Hall N."/>
            <person name="Watson M."/>
            <person name="Adriaenssens E.M."/>
            <person name="Foster-Nyarko E."/>
            <person name="Jarju S."/>
            <person name="Secka A."/>
            <person name="Antonio M."/>
            <person name="Oren A."/>
            <person name="Chaudhuri R.R."/>
            <person name="La Ragione R."/>
            <person name="Hildebrand F."/>
            <person name="Pallen M.J."/>
        </authorList>
    </citation>
    <scope>NUCLEOTIDE SEQUENCE</scope>
    <source>
        <strain evidence="10">CHK172-16539</strain>
    </source>
</reference>